<evidence type="ECO:0000256" key="2">
    <source>
        <dbReference type="ARBA" id="ARBA00023163"/>
    </source>
</evidence>
<accession>A0A8J3Y5G6</accession>
<dbReference type="Proteomes" id="UP000652013">
    <property type="component" value="Unassembled WGS sequence"/>
</dbReference>
<keyword evidence="4" id="KW-0472">Membrane</keyword>
<keyword evidence="1" id="KW-0805">Transcription regulation</keyword>
<evidence type="ECO:0000256" key="4">
    <source>
        <dbReference type="SAM" id="Phobius"/>
    </source>
</evidence>
<sequence length="256" mass="27233">MNQDQQHFDVAAYALGVLDERDADRFEAHLVDCPSCAMELESMLPVVDVLADIDADSLVATEQSRRDGIVLTRMIGAVAQDRRRAQSRKLYSLAAAVVAFAVLAVGATFAGSRWFAPADNTVAQAPGDTATLPPLDDPDGGIGGPDLPTDRVGGSDPRTRVRVDAGFEPRDFGTEVTFAISNIQGPLTCRLVAVRTDGGQEVLSTWTVGEKGWGTAEQPQPLTLTAVTALKRDQIAHVQVQKIGDNGAAETLVRVP</sequence>
<gene>
    <name evidence="6" type="ORF">Sya03_10850</name>
</gene>
<organism evidence="6 7">
    <name type="scientific">Spirilliplanes yamanashiensis</name>
    <dbReference type="NCBI Taxonomy" id="42233"/>
    <lineage>
        <taxon>Bacteria</taxon>
        <taxon>Bacillati</taxon>
        <taxon>Actinomycetota</taxon>
        <taxon>Actinomycetes</taxon>
        <taxon>Micromonosporales</taxon>
        <taxon>Micromonosporaceae</taxon>
        <taxon>Spirilliplanes</taxon>
    </lineage>
</organism>
<comment type="caution">
    <text evidence="6">The sequence shown here is derived from an EMBL/GenBank/DDBJ whole genome shotgun (WGS) entry which is preliminary data.</text>
</comment>
<evidence type="ECO:0000313" key="7">
    <source>
        <dbReference type="Proteomes" id="UP000652013"/>
    </source>
</evidence>
<reference evidence="6" key="1">
    <citation type="submission" date="2021-01" db="EMBL/GenBank/DDBJ databases">
        <title>Whole genome shotgun sequence of Spirilliplanes yamanashiensis NBRC 15828.</title>
        <authorList>
            <person name="Komaki H."/>
            <person name="Tamura T."/>
        </authorList>
    </citation>
    <scope>NUCLEOTIDE SEQUENCE</scope>
    <source>
        <strain evidence="6">NBRC 15828</strain>
    </source>
</reference>
<dbReference type="InterPro" id="IPR041916">
    <property type="entry name" value="Anti_sigma_zinc_sf"/>
</dbReference>
<dbReference type="RefSeq" id="WP_203937067.1">
    <property type="nucleotide sequence ID" value="NZ_BAAAGJ010000005.1"/>
</dbReference>
<dbReference type="InterPro" id="IPR027383">
    <property type="entry name" value="Znf_put"/>
</dbReference>
<keyword evidence="4" id="KW-1133">Transmembrane helix</keyword>
<keyword evidence="2" id="KW-0804">Transcription</keyword>
<dbReference type="EMBL" id="BOOY01000006">
    <property type="protein sequence ID" value="GIJ01733.1"/>
    <property type="molecule type" value="Genomic_DNA"/>
</dbReference>
<feature type="domain" description="Putative zinc-finger" evidence="5">
    <location>
        <begin position="11"/>
        <end position="37"/>
    </location>
</feature>
<feature type="region of interest" description="Disordered" evidence="3">
    <location>
        <begin position="125"/>
        <end position="161"/>
    </location>
</feature>
<dbReference type="Gene3D" id="1.10.10.1320">
    <property type="entry name" value="Anti-sigma factor, zinc-finger domain"/>
    <property type="match status" value="1"/>
</dbReference>
<evidence type="ECO:0000256" key="3">
    <source>
        <dbReference type="SAM" id="MobiDB-lite"/>
    </source>
</evidence>
<name>A0A8J3Y5G6_9ACTN</name>
<keyword evidence="4" id="KW-0812">Transmembrane</keyword>
<evidence type="ECO:0000259" key="5">
    <source>
        <dbReference type="Pfam" id="PF13490"/>
    </source>
</evidence>
<proteinExistence type="predicted"/>
<keyword evidence="7" id="KW-1185">Reference proteome</keyword>
<dbReference type="AlphaFoldDB" id="A0A8J3Y5G6"/>
<evidence type="ECO:0000256" key="1">
    <source>
        <dbReference type="ARBA" id="ARBA00023015"/>
    </source>
</evidence>
<evidence type="ECO:0000313" key="6">
    <source>
        <dbReference type="EMBL" id="GIJ01733.1"/>
    </source>
</evidence>
<dbReference type="Pfam" id="PF13490">
    <property type="entry name" value="zf-HC2"/>
    <property type="match status" value="1"/>
</dbReference>
<protein>
    <submittedName>
        <fullName evidence="6">RNA polymerase subunit sigma</fullName>
    </submittedName>
</protein>
<feature type="transmembrane region" description="Helical" evidence="4">
    <location>
        <begin position="90"/>
        <end position="116"/>
    </location>
</feature>